<dbReference type="Pfam" id="PF00027">
    <property type="entry name" value="cNMP_binding"/>
    <property type="match status" value="1"/>
</dbReference>
<dbReference type="EMBL" id="MPUH01001340">
    <property type="protein sequence ID" value="OMJ68377.1"/>
    <property type="molecule type" value="Genomic_DNA"/>
</dbReference>
<reference evidence="9 10" key="1">
    <citation type="submission" date="2016-11" db="EMBL/GenBank/DDBJ databases">
        <title>The macronuclear genome of Stentor coeruleus: a giant cell with tiny introns.</title>
        <authorList>
            <person name="Slabodnick M."/>
            <person name="Ruby J.G."/>
            <person name="Reiff S.B."/>
            <person name="Swart E.C."/>
            <person name="Gosai S."/>
            <person name="Prabakaran S."/>
            <person name="Witkowska E."/>
            <person name="Larue G.E."/>
            <person name="Fisher S."/>
            <person name="Freeman R.M."/>
            <person name="Gunawardena J."/>
            <person name="Chu W."/>
            <person name="Stover N.A."/>
            <person name="Gregory B.D."/>
            <person name="Nowacki M."/>
            <person name="Derisi J."/>
            <person name="Roy S.W."/>
            <person name="Marshall W.F."/>
            <person name="Sood P."/>
        </authorList>
    </citation>
    <scope>NUCLEOTIDE SEQUENCE [LARGE SCALE GENOMIC DNA]</scope>
    <source>
        <strain evidence="9">WM001</strain>
    </source>
</reference>
<keyword evidence="6 7" id="KW-0472">Membrane</keyword>
<dbReference type="Pfam" id="PF00520">
    <property type="entry name" value="Ion_trans"/>
    <property type="match status" value="1"/>
</dbReference>
<feature type="transmembrane region" description="Helical" evidence="7">
    <location>
        <begin position="132"/>
        <end position="152"/>
    </location>
</feature>
<keyword evidence="4 7" id="KW-1133">Transmembrane helix</keyword>
<dbReference type="Gene3D" id="2.60.120.10">
    <property type="entry name" value="Jelly Rolls"/>
    <property type="match status" value="1"/>
</dbReference>
<proteinExistence type="predicted"/>
<dbReference type="GO" id="GO:0016020">
    <property type="term" value="C:membrane"/>
    <property type="evidence" value="ECO:0007669"/>
    <property type="project" value="UniProtKB-SubCell"/>
</dbReference>
<evidence type="ECO:0000256" key="2">
    <source>
        <dbReference type="ARBA" id="ARBA00022448"/>
    </source>
</evidence>
<dbReference type="PANTHER" id="PTHR47823">
    <property type="entry name" value="ION_TRANS DOMAIN-CONTAINING PROTEIN"/>
    <property type="match status" value="1"/>
</dbReference>
<comment type="caution">
    <text evidence="9">The sequence shown here is derived from an EMBL/GenBank/DDBJ whole genome shotgun (WGS) entry which is preliminary data.</text>
</comment>
<keyword evidence="3 7" id="KW-0812">Transmembrane</keyword>
<dbReference type="CDD" id="cd00038">
    <property type="entry name" value="CAP_ED"/>
    <property type="match status" value="1"/>
</dbReference>
<dbReference type="SUPFAM" id="SSF51206">
    <property type="entry name" value="cAMP-binding domain-like"/>
    <property type="match status" value="1"/>
</dbReference>
<keyword evidence="10" id="KW-1185">Reference proteome</keyword>
<feature type="domain" description="Cyclic nucleotide-binding" evidence="8">
    <location>
        <begin position="454"/>
        <end position="516"/>
    </location>
</feature>
<dbReference type="PANTHER" id="PTHR47823:SF9">
    <property type="entry name" value="CHROMOSOME UNDETERMINED SCAFFOLD_10, WHOLE GENOME SHOTGUN SEQUENCE"/>
    <property type="match status" value="1"/>
</dbReference>
<dbReference type="AlphaFoldDB" id="A0A1R2AV48"/>
<dbReference type="SUPFAM" id="SSF81324">
    <property type="entry name" value="Voltage-gated potassium channels"/>
    <property type="match status" value="1"/>
</dbReference>
<evidence type="ECO:0000313" key="9">
    <source>
        <dbReference type="EMBL" id="OMJ68377.1"/>
    </source>
</evidence>
<keyword evidence="2" id="KW-0813">Transport</keyword>
<feature type="transmembrane region" description="Helical" evidence="7">
    <location>
        <begin position="287"/>
        <end position="307"/>
    </location>
</feature>
<keyword evidence="5" id="KW-0406">Ion transport</keyword>
<dbReference type="InterPro" id="IPR005821">
    <property type="entry name" value="Ion_trans_dom"/>
</dbReference>
<name>A0A1R2AV48_9CILI</name>
<feature type="transmembrane region" description="Helical" evidence="7">
    <location>
        <begin position="173"/>
        <end position="193"/>
    </location>
</feature>
<evidence type="ECO:0000256" key="3">
    <source>
        <dbReference type="ARBA" id="ARBA00022692"/>
    </source>
</evidence>
<evidence type="ECO:0000256" key="6">
    <source>
        <dbReference type="ARBA" id="ARBA00023136"/>
    </source>
</evidence>
<dbReference type="InterPro" id="IPR018490">
    <property type="entry name" value="cNMP-bd_dom_sf"/>
</dbReference>
<evidence type="ECO:0000256" key="5">
    <source>
        <dbReference type="ARBA" id="ARBA00023065"/>
    </source>
</evidence>
<dbReference type="OrthoDB" id="433309at2759"/>
<organism evidence="9 10">
    <name type="scientific">Stentor coeruleus</name>
    <dbReference type="NCBI Taxonomy" id="5963"/>
    <lineage>
        <taxon>Eukaryota</taxon>
        <taxon>Sar</taxon>
        <taxon>Alveolata</taxon>
        <taxon>Ciliophora</taxon>
        <taxon>Postciliodesmatophora</taxon>
        <taxon>Heterotrichea</taxon>
        <taxon>Heterotrichida</taxon>
        <taxon>Stentoridae</taxon>
        <taxon>Stentor</taxon>
    </lineage>
</organism>
<comment type="subcellular location">
    <subcellularLocation>
        <location evidence="1">Membrane</location>
        <topology evidence="1">Multi-pass membrane protein</topology>
    </subcellularLocation>
</comment>
<dbReference type="PROSITE" id="PS50042">
    <property type="entry name" value="CNMP_BINDING_3"/>
    <property type="match status" value="1"/>
</dbReference>
<dbReference type="InterPro" id="IPR000595">
    <property type="entry name" value="cNMP-bd_dom"/>
</dbReference>
<evidence type="ECO:0000256" key="7">
    <source>
        <dbReference type="SAM" id="Phobius"/>
    </source>
</evidence>
<protein>
    <recommendedName>
        <fullName evidence="8">Cyclic nucleotide-binding domain-containing protein</fullName>
    </recommendedName>
</protein>
<sequence length="621" mass="73656">MDKRFISLYDKSDQTFLEDKKLLSSPIRSYKEYWQRAMKKIKLERKLINFRAAQHSHPYAVADELIEYICRQSELSKHFFKPKLPILIIHPHSLGYLIWLIVLTFSLLYIATYGAFNIAFMDYDTISFGSKIEVLIDFIVLADFIVTLNLAYFNNENVLIVERKMIIRNLFRLSNILDLFATIPFGLYIFFALKENAPYIFYLRFFPKLIQLIRVLRKFRSFLFIKKLDTFAILNQKFVYFSKMILLLSLCLHLMSCIFYMAARVDNFSPETWIVRSGLEDLDPWEKYFACVYWAITTLTTIGYGDITPFTITEKAAAMIWMTIGVYIISYSVGQFTSFYFSLCDRDKKISHLLILAEEFSKITNLPSSIKRNIKVSVKNLATVSNTCKIEKILNEISVDLRHEIAINIYKGAIQKFPFFTSKDKVFICFVVFQLEYIEIPNEKIMWGYHEYTEGIYFIIEGRVKFLHKNMLFNVSYEGQYFGDTEVFMKSLRKFSVVTCDYCKMLKINNQCLNRIKENYIEYYIEMKSLVVKRTQNLLMNLAEMIAIMDYRKGDIFFISKNYVTGLYENLCREFFKNNNEQRRKEIFYMLELDLSLTNETLRHSIELLKRVKIVLEHKNK</sequence>
<evidence type="ECO:0000313" key="10">
    <source>
        <dbReference type="Proteomes" id="UP000187209"/>
    </source>
</evidence>
<evidence type="ECO:0000256" key="4">
    <source>
        <dbReference type="ARBA" id="ARBA00022989"/>
    </source>
</evidence>
<gene>
    <name evidence="9" type="ORF">SteCoe_34195</name>
</gene>
<dbReference type="Proteomes" id="UP000187209">
    <property type="component" value="Unassembled WGS sequence"/>
</dbReference>
<evidence type="ECO:0000256" key="1">
    <source>
        <dbReference type="ARBA" id="ARBA00004141"/>
    </source>
</evidence>
<evidence type="ECO:0000259" key="8">
    <source>
        <dbReference type="PROSITE" id="PS50042"/>
    </source>
</evidence>
<dbReference type="GO" id="GO:0005216">
    <property type="term" value="F:monoatomic ion channel activity"/>
    <property type="evidence" value="ECO:0007669"/>
    <property type="project" value="InterPro"/>
</dbReference>
<dbReference type="Gene3D" id="1.10.287.70">
    <property type="match status" value="1"/>
</dbReference>
<dbReference type="InterPro" id="IPR014710">
    <property type="entry name" value="RmlC-like_jellyroll"/>
</dbReference>
<feature type="transmembrane region" description="Helical" evidence="7">
    <location>
        <begin position="238"/>
        <end position="263"/>
    </location>
</feature>
<feature type="transmembrane region" description="Helical" evidence="7">
    <location>
        <begin position="96"/>
        <end position="120"/>
    </location>
</feature>
<feature type="transmembrane region" description="Helical" evidence="7">
    <location>
        <begin position="319"/>
        <end position="341"/>
    </location>
</feature>
<accession>A0A1R2AV48</accession>